<dbReference type="GeneID" id="85226319"/>
<sequence>MAEDLLRRHQSREARALANPTVDRQKSCYACAKSKARCDLGVPACERCRKRNIHCVYAPHTGNPNVRKARESGLMGQSQWTDAQSVRGSPYLSSTSPPVYPRRESTSMQWHASLPNLHMPEPAVPMNTVPTTDLSGDEPDSDSNNTIDSLDSHFTGMRWENAEPRRSFSSVSSNEDNVYPFGVPPVSNTEWPVQDTAVPSIQIPGPSNGHALFQGQSSMPQLSGGLVDMLGRPTAPPDAPPVKTEGGAENVGMPPPPSVPALSVDALAPSLRRDMPPPPRRPSDLARLSTGGLAPGNLQLSIPHTPSRLSNVATFSPSHSAMVLGHMDLSAWLDDPVVPSPLYELGACTGWSGLMSAMDVGKTPTAHSARHNERYSLKGPRPQVLSQSDEGISAPSKSTSDSDSLTPVSPVLISSVDWWSRDKGAQERFHRYMLTTSPPHGLLRENDFRTTLAMSAISRFVTYCTFLCLAEPNAPQPPFLHRHLLVTQRNTLPEPLSVARCALSALTLRLPTSERWAWTQVATELERHIHSARDLTTKLGPCFETEVPVSKSVEQQTYLDHARSFEGAMEIMALLQAIWLYVVVGAFGDALDAQSADGQARCTLTHRVWDATLLPNAIDALQSLTHLAASLVNDLQKRATPEVPGPSTQSSEISDFVWWGLCESLRRTVLASYSLLVLLRYILNATEESSSPSDSVGIATLGLSPFPATTRGTTPWASSDWRNVMAVELPAVADIFEADRAGLWRTHLDNRQHMDGSPPTLSLFHAHRPSHVDQSRSEMQFLLDSYFHQHDEFTNVCLSVLFGLTSDS</sequence>
<feature type="region of interest" description="Disordered" evidence="6">
    <location>
        <begin position="232"/>
        <end position="298"/>
    </location>
</feature>
<organism evidence="8 9">
    <name type="scientific">Malassezia japonica</name>
    <dbReference type="NCBI Taxonomy" id="223818"/>
    <lineage>
        <taxon>Eukaryota</taxon>
        <taxon>Fungi</taxon>
        <taxon>Dikarya</taxon>
        <taxon>Basidiomycota</taxon>
        <taxon>Ustilaginomycotina</taxon>
        <taxon>Malasseziomycetes</taxon>
        <taxon>Malasseziales</taxon>
        <taxon>Malasseziaceae</taxon>
        <taxon>Malassezia</taxon>
    </lineage>
</organism>
<evidence type="ECO:0000256" key="2">
    <source>
        <dbReference type="ARBA" id="ARBA00022833"/>
    </source>
</evidence>
<evidence type="ECO:0000256" key="1">
    <source>
        <dbReference type="ARBA" id="ARBA00022723"/>
    </source>
</evidence>
<dbReference type="GO" id="GO:0008270">
    <property type="term" value="F:zinc ion binding"/>
    <property type="evidence" value="ECO:0007669"/>
    <property type="project" value="InterPro"/>
</dbReference>
<evidence type="ECO:0000256" key="5">
    <source>
        <dbReference type="ARBA" id="ARBA00023242"/>
    </source>
</evidence>
<feature type="domain" description="Zn(2)-C6 fungal-type" evidence="7">
    <location>
        <begin position="27"/>
        <end position="57"/>
    </location>
</feature>
<dbReference type="InterPro" id="IPR001138">
    <property type="entry name" value="Zn2Cys6_DnaBD"/>
</dbReference>
<feature type="compositionally biased region" description="Low complexity" evidence="6">
    <location>
        <begin position="393"/>
        <end position="407"/>
    </location>
</feature>
<evidence type="ECO:0000256" key="6">
    <source>
        <dbReference type="SAM" id="MobiDB-lite"/>
    </source>
</evidence>
<dbReference type="AlphaFoldDB" id="A0AAF0JAQ3"/>
<proteinExistence type="predicted"/>
<dbReference type="Gene3D" id="4.10.240.10">
    <property type="entry name" value="Zn(2)-C6 fungal-type DNA-binding domain"/>
    <property type="match status" value="1"/>
</dbReference>
<accession>A0AAF0JAQ3</accession>
<evidence type="ECO:0000313" key="8">
    <source>
        <dbReference type="EMBL" id="WFD39688.1"/>
    </source>
</evidence>
<dbReference type="PROSITE" id="PS50048">
    <property type="entry name" value="ZN2_CY6_FUNGAL_2"/>
    <property type="match status" value="1"/>
</dbReference>
<dbReference type="InterPro" id="IPR036864">
    <property type="entry name" value="Zn2-C6_fun-type_DNA-bd_sf"/>
</dbReference>
<dbReference type="Pfam" id="PF00172">
    <property type="entry name" value="Zn_clus"/>
    <property type="match status" value="1"/>
</dbReference>
<dbReference type="CDD" id="cd00067">
    <property type="entry name" value="GAL4"/>
    <property type="match status" value="1"/>
</dbReference>
<dbReference type="Proteomes" id="UP001217754">
    <property type="component" value="Chromosome 4"/>
</dbReference>
<keyword evidence="9" id="KW-1185">Reference proteome</keyword>
<dbReference type="GO" id="GO:0000981">
    <property type="term" value="F:DNA-binding transcription factor activity, RNA polymerase II-specific"/>
    <property type="evidence" value="ECO:0007669"/>
    <property type="project" value="InterPro"/>
</dbReference>
<evidence type="ECO:0000259" key="7">
    <source>
        <dbReference type="PROSITE" id="PS50048"/>
    </source>
</evidence>
<evidence type="ECO:0000313" key="9">
    <source>
        <dbReference type="Proteomes" id="UP001217754"/>
    </source>
</evidence>
<dbReference type="PROSITE" id="PS00463">
    <property type="entry name" value="ZN2_CY6_FUNGAL_1"/>
    <property type="match status" value="1"/>
</dbReference>
<gene>
    <name evidence="8" type="ORF">MJAP1_002668</name>
</gene>
<dbReference type="PANTHER" id="PTHR47660">
    <property type="entry name" value="TRANSCRIPTION FACTOR WITH C2H2 AND ZN(2)-CYS(6) DNA BINDING DOMAIN (EUROFUNG)-RELATED-RELATED"/>
    <property type="match status" value="1"/>
</dbReference>
<name>A0AAF0JAQ3_9BASI</name>
<dbReference type="SUPFAM" id="SSF57701">
    <property type="entry name" value="Zn2/Cys6 DNA-binding domain"/>
    <property type="match status" value="1"/>
</dbReference>
<feature type="region of interest" description="Disordered" evidence="6">
    <location>
        <begin position="363"/>
        <end position="407"/>
    </location>
</feature>
<evidence type="ECO:0000256" key="3">
    <source>
        <dbReference type="ARBA" id="ARBA00023015"/>
    </source>
</evidence>
<dbReference type="EMBL" id="CP119961">
    <property type="protein sequence ID" value="WFD39688.1"/>
    <property type="molecule type" value="Genomic_DNA"/>
</dbReference>
<keyword evidence="1" id="KW-0479">Metal-binding</keyword>
<keyword evidence="2" id="KW-0862">Zinc</keyword>
<protein>
    <recommendedName>
        <fullName evidence="7">Zn(2)-C6 fungal-type domain-containing protein</fullName>
    </recommendedName>
</protein>
<keyword evidence="5" id="KW-0539">Nucleus</keyword>
<dbReference type="SMART" id="SM00066">
    <property type="entry name" value="GAL4"/>
    <property type="match status" value="1"/>
</dbReference>
<feature type="compositionally biased region" description="Polar residues" evidence="6">
    <location>
        <begin position="76"/>
        <end position="97"/>
    </location>
</feature>
<feature type="region of interest" description="Disordered" evidence="6">
    <location>
        <begin position="76"/>
        <end position="106"/>
    </location>
</feature>
<keyword evidence="4" id="KW-0804">Transcription</keyword>
<evidence type="ECO:0000256" key="4">
    <source>
        <dbReference type="ARBA" id="ARBA00023163"/>
    </source>
</evidence>
<reference evidence="8" key="1">
    <citation type="submission" date="2023-03" db="EMBL/GenBank/DDBJ databases">
        <title>Mating type loci evolution in Malassezia.</title>
        <authorList>
            <person name="Coelho M.A."/>
        </authorList>
    </citation>
    <scope>NUCLEOTIDE SEQUENCE</scope>
    <source>
        <strain evidence="8">CBS 9431</strain>
    </source>
</reference>
<dbReference type="RefSeq" id="XP_060122585.1">
    <property type="nucleotide sequence ID" value="XM_060266602.1"/>
</dbReference>
<keyword evidence="3" id="KW-0805">Transcription regulation</keyword>